<keyword evidence="2" id="KW-1185">Reference proteome</keyword>
<dbReference type="Proteomes" id="UP000261600">
    <property type="component" value="Unplaced"/>
</dbReference>
<evidence type="ECO:0000313" key="1">
    <source>
        <dbReference type="Ensembl" id="ENSMALP00000012497.1"/>
    </source>
</evidence>
<reference evidence="1" key="1">
    <citation type="submission" date="2025-08" db="UniProtKB">
        <authorList>
            <consortium name="Ensembl"/>
        </authorList>
    </citation>
    <scope>IDENTIFICATION</scope>
</reference>
<dbReference type="AlphaFoldDB" id="A0A3Q3JF62"/>
<dbReference type="Ensembl" id="ENSMALT00000012764.1">
    <property type="protein sequence ID" value="ENSMALP00000012497.1"/>
    <property type="gene ID" value="ENSMALG00000008871.1"/>
</dbReference>
<sequence>SFCSFTCCIKEKISNKREKYKPWSVCISMGSQSLTKSLSCSAVPAIARRDRFVPQLSALVGLPASDPTGCYRKTERRSYH</sequence>
<proteinExistence type="predicted"/>
<evidence type="ECO:0000313" key="2">
    <source>
        <dbReference type="Proteomes" id="UP000261600"/>
    </source>
</evidence>
<protein>
    <submittedName>
        <fullName evidence="1">Uncharacterized protein</fullName>
    </submittedName>
</protein>
<accession>A0A3Q3JF62</accession>
<name>A0A3Q3JF62_MONAL</name>
<organism evidence="1 2">
    <name type="scientific">Monopterus albus</name>
    <name type="common">Swamp eel</name>
    <dbReference type="NCBI Taxonomy" id="43700"/>
    <lineage>
        <taxon>Eukaryota</taxon>
        <taxon>Metazoa</taxon>
        <taxon>Chordata</taxon>
        <taxon>Craniata</taxon>
        <taxon>Vertebrata</taxon>
        <taxon>Euteleostomi</taxon>
        <taxon>Actinopterygii</taxon>
        <taxon>Neopterygii</taxon>
        <taxon>Teleostei</taxon>
        <taxon>Neoteleostei</taxon>
        <taxon>Acanthomorphata</taxon>
        <taxon>Anabantaria</taxon>
        <taxon>Synbranchiformes</taxon>
        <taxon>Synbranchidae</taxon>
        <taxon>Monopterus</taxon>
    </lineage>
</organism>
<reference evidence="1" key="2">
    <citation type="submission" date="2025-09" db="UniProtKB">
        <authorList>
            <consortium name="Ensembl"/>
        </authorList>
    </citation>
    <scope>IDENTIFICATION</scope>
</reference>